<proteinExistence type="predicted"/>
<protein>
    <submittedName>
        <fullName evidence="2">SFRICE_000522</fullName>
    </submittedName>
</protein>
<feature type="compositionally biased region" description="Basic and acidic residues" evidence="1">
    <location>
        <begin position="219"/>
        <end position="231"/>
    </location>
</feature>
<organism evidence="2">
    <name type="scientific">Spodoptera frugiperda</name>
    <name type="common">Fall armyworm</name>
    <dbReference type="NCBI Taxonomy" id="7108"/>
    <lineage>
        <taxon>Eukaryota</taxon>
        <taxon>Metazoa</taxon>
        <taxon>Ecdysozoa</taxon>
        <taxon>Arthropoda</taxon>
        <taxon>Hexapoda</taxon>
        <taxon>Insecta</taxon>
        <taxon>Pterygota</taxon>
        <taxon>Neoptera</taxon>
        <taxon>Endopterygota</taxon>
        <taxon>Lepidoptera</taxon>
        <taxon>Glossata</taxon>
        <taxon>Ditrysia</taxon>
        <taxon>Noctuoidea</taxon>
        <taxon>Noctuidae</taxon>
        <taxon>Amphipyrinae</taxon>
        <taxon>Spodoptera</taxon>
    </lineage>
</organism>
<name>A0A2H1V836_SPOFR</name>
<sequence length="231" mass="26462">MQEYLLYNLIQDNRLQPTRPRHVLEYLDVTTDMCYACQTTHNRVLEKVQVQIVYRSVSTEQKLERANLMTLEVAKEFQHYEEQNYELFKSNDPSSCISCTIDVFLLQTNIQFSCNVCKKTNIQCVQTICGSHNELLRPGIEPATRCTAASCPASASTEQSRIPTLMNFFSTILSWTSKKNPLTQPLFLEKHNFTLITKIPDDDKSHSGHSHSDMTNTDSDVKIRVTTDTDN</sequence>
<evidence type="ECO:0000256" key="1">
    <source>
        <dbReference type="SAM" id="MobiDB-lite"/>
    </source>
</evidence>
<feature type="compositionally biased region" description="Basic and acidic residues" evidence="1">
    <location>
        <begin position="202"/>
        <end position="212"/>
    </location>
</feature>
<feature type="region of interest" description="Disordered" evidence="1">
    <location>
        <begin position="202"/>
        <end position="231"/>
    </location>
</feature>
<gene>
    <name evidence="2" type="ORF">SFRICE_000522</name>
</gene>
<evidence type="ECO:0000313" key="2">
    <source>
        <dbReference type="EMBL" id="SOQ37010.1"/>
    </source>
</evidence>
<accession>A0A2H1V836</accession>
<dbReference type="EMBL" id="ODYU01001173">
    <property type="protein sequence ID" value="SOQ37010.1"/>
    <property type="molecule type" value="Genomic_DNA"/>
</dbReference>
<dbReference type="AlphaFoldDB" id="A0A2H1V836"/>
<reference evidence="2" key="1">
    <citation type="submission" date="2016-07" db="EMBL/GenBank/DDBJ databases">
        <authorList>
            <person name="Bretaudeau A."/>
        </authorList>
    </citation>
    <scope>NUCLEOTIDE SEQUENCE</scope>
    <source>
        <strain evidence="2">Rice</strain>
        <tissue evidence="2">Whole body</tissue>
    </source>
</reference>